<keyword evidence="10" id="KW-1185">Reference proteome</keyword>
<evidence type="ECO:0000256" key="3">
    <source>
        <dbReference type="ARBA" id="ARBA00022741"/>
    </source>
</evidence>
<protein>
    <recommendedName>
        <fullName evidence="1">biotin carboxylase</fullName>
        <ecNumber evidence="1">6.3.4.14</ecNumber>
    </recommendedName>
</protein>
<dbReference type="InterPro" id="IPR005482">
    <property type="entry name" value="Biotin_COase_C"/>
</dbReference>
<dbReference type="PROSITE" id="PS00867">
    <property type="entry name" value="CPSASE_2"/>
    <property type="match status" value="1"/>
</dbReference>
<dbReference type="PROSITE" id="PS50979">
    <property type="entry name" value="BC"/>
    <property type="match status" value="1"/>
</dbReference>
<feature type="region of interest" description="Disordered" evidence="6">
    <location>
        <begin position="31"/>
        <end position="80"/>
    </location>
</feature>
<evidence type="ECO:0000256" key="6">
    <source>
        <dbReference type="SAM" id="MobiDB-lite"/>
    </source>
</evidence>
<dbReference type="SMART" id="SM00878">
    <property type="entry name" value="Biotin_carb_C"/>
    <property type="match status" value="1"/>
</dbReference>
<keyword evidence="3" id="KW-0547">Nucleotide-binding</keyword>
<feature type="domain" description="Lipoyl-binding" evidence="7">
    <location>
        <begin position="407"/>
        <end position="485"/>
    </location>
</feature>
<evidence type="ECO:0000313" key="9">
    <source>
        <dbReference type="EMBL" id="RCV60606.1"/>
    </source>
</evidence>
<proteinExistence type="predicted"/>
<name>A0A368T8Z2_9ACTN</name>
<evidence type="ECO:0000256" key="4">
    <source>
        <dbReference type="ARBA" id="ARBA00022840"/>
    </source>
</evidence>
<dbReference type="InterPro" id="IPR011054">
    <property type="entry name" value="Rudment_hybrid_motif"/>
</dbReference>
<dbReference type="InterPro" id="IPR000089">
    <property type="entry name" value="Biotin_lipoyl"/>
</dbReference>
<dbReference type="InterPro" id="IPR011053">
    <property type="entry name" value="Single_hybrid_motif"/>
</dbReference>
<evidence type="ECO:0000259" key="7">
    <source>
        <dbReference type="PROSITE" id="PS50968"/>
    </source>
</evidence>
<sequence length="504" mass="51391">MGEAAVAAAKACGYVGAGTVEFIVASAPADSGTAGAPPGGTGGGHAGAEVPGEPLLCVPSHAGDDSSEADADLTSPPQAPSLWTDAVDYAFLEMNTRLQVEHPVTEAVVTVGGHRGIDLVELQLRIAMGEPLPFTQADVGLAGHAVEARVYAEDPARDFLPTGGSVLLLDEPRGEEVRVDSGLAEGAVVGSAYDPMLAKVIAWAPDRSAALRRLDAALGRYALLGCTTNVAFLRGLLRDPEVAAGRLDTGLTERLRPRLAGSGDVPEEVYAAAALDCQLALEPAGPVADRFDVPDGWRVGGPAWTPWRLRVPGGAPVTVRVRRDARRPHHYEVRVADGPVVAATAARAAGGRALDVGYGGHTRRYARAARGGAGAGVAPHETAPEGTLWLGVAGAAWRIAEEPAFAPARAAAAAGDGTLRSPMPGTVLAVPVEPGARVSAGAPVVVVEAMKMEHAVAAPVDGVVTRLEVRPGQAVAMDMILAVIAPEPPQTPAGPQGASATAEE</sequence>
<evidence type="ECO:0000256" key="5">
    <source>
        <dbReference type="ARBA" id="ARBA00023267"/>
    </source>
</evidence>
<gene>
    <name evidence="9" type="ORF">DEF24_06770</name>
</gene>
<dbReference type="GO" id="GO:0004075">
    <property type="term" value="F:biotin carboxylase activity"/>
    <property type="evidence" value="ECO:0007669"/>
    <property type="project" value="UniProtKB-EC"/>
</dbReference>
<dbReference type="OrthoDB" id="5166719at2"/>
<dbReference type="SUPFAM" id="SSF51230">
    <property type="entry name" value="Single hybrid motif"/>
    <property type="match status" value="1"/>
</dbReference>
<dbReference type="FunFam" id="2.40.50.100:FF:000003">
    <property type="entry name" value="Acetyl-CoA carboxylase biotin carboxyl carrier protein"/>
    <property type="match status" value="1"/>
</dbReference>
<dbReference type="PANTHER" id="PTHR18866:SF33">
    <property type="entry name" value="METHYLCROTONOYL-COA CARBOXYLASE SUBUNIT ALPHA, MITOCHONDRIAL-RELATED"/>
    <property type="match status" value="1"/>
</dbReference>
<dbReference type="Pfam" id="PF02786">
    <property type="entry name" value="CPSase_L_D2"/>
    <property type="match status" value="1"/>
</dbReference>
<evidence type="ECO:0000313" key="10">
    <source>
        <dbReference type="Proteomes" id="UP000253318"/>
    </source>
</evidence>
<dbReference type="Gene3D" id="3.30.470.20">
    <property type="entry name" value="ATP-grasp fold, B domain"/>
    <property type="match status" value="1"/>
</dbReference>
<dbReference type="AlphaFoldDB" id="A0A368T8Z2"/>
<organism evidence="9 10">
    <name type="scientific">Marinitenerispora sediminis</name>
    <dbReference type="NCBI Taxonomy" id="1931232"/>
    <lineage>
        <taxon>Bacteria</taxon>
        <taxon>Bacillati</taxon>
        <taxon>Actinomycetota</taxon>
        <taxon>Actinomycetes</taxon>
        <taxon>Streptosporangiales</taxon>
        <taxon>Nocardiopsidaceae</taxon>
        <taxon>Marinitenerispora</taxon>
    </lineage>
</organism>
<dbReference type="InterPro" id="IPR011764">
    <property type="entry name" value="Biotin_carboxylation_dom"/>
</dbReference>
<dbReference type="InterPro" id="IPR050856">
    <property type="entry name" value="Biotin_carboxylase_complex"/>
</dbReference>
<dbReference type="SUPFAM" id="SSF56059">
    <property type="entry name" value="Glutathione synthetase ATP-binding domain-like"/>
    <property type="match status" value="1"/>
</dbReference>
<dbReference type="EC" id="6.3.4.14" evidence="1"/>
<dbReference type="PROSITE" id="PS50968">
    <property type="entry name" value="BIOTINYL_LIPOYL"/>
    <property type="match status" value="1"/>
</dbReference>
<keyword evidence="4" id="KW-0067">ATP-binding</keyword>
<dbReference type="EMBL" id="QEIN01000037">
    <property type="protein sequence ID" value="RCV60606.1"/>
    <property type="molecule type" value="Genomic_DNA"/>
</dbReference>
<dbReference type="Pfam" id="PF02785">
    <property type="entry name" value="Biotin_carb_C"/>
    <property type="match status" value="1"/>
</dbReference>
<accession>A0A368T8Z2</accession>
<evidence type="ECO:0000259" key="8">
    <source>
        <dbReference type="PROSITE" id="PS50979"/>
    </source>
</evidence>
<dbReference type="Gene3D" id="2.40.50.100">
    <property type="match status" value="1"/>
</dbReference>
<evidence type="ECO:0000256" key="2">
    <source>
        <dbReference type="ARBA" id="ARBA00022598"/>
    </source>
</evidence>
<feature type="domain" description="Biotin carboxylation" evidence="8">
    <location>
        <begin position="1"/>
        <end position="257"/>
    </location>
</feature>
<dbReference type="SUPFAM" id="SSF51246">
    <property type="entry name" value="Rudiment single hybrid motif"/>
    <property type="match status" value="1"/>
</dbReference>
<dbReference type="Pfam" id="PF21139">
    <property type="entry name" value="BT_MCC_alpha"/>
    <property type="match status" value="1"/>
</dbReference>
<evidence type="ECO:0000256" key="1">
    <source>
        <dbReference type="ARBA" id="ARBA00013263"/>
    </source>
</evidence>
<dbReference type="GO" id="GO:0005524">
    <property type="term" value="F:ATP binding"/>
    <property type="evidence" value="ECO:0007669"/>
    <property type="project" value="UniProtKB-KW"/>
</dbReference>
<dbReference type="PANTHER" id="PTHR18866">
    <property type="entry name" value="CARBOXYLASE:PYRUVATE/ACETYL-COA/PROPIONYL-COA CARBOXYLASE"/>
    <property type="match status" value="1"/>
</dbReference>
<dbReference type="InterPro" id="IPR005479">
    <property type="entry name" value="CPAse_ATP-bd"/>
</dbReference>
<feature type="compositionally biased region" description="Gly residues" evidence="6">
    <location>
        <begin position="37"/>
        <end position="46"/>
    </location>
</feature>
<dbReference type="Pfam" id="PF00364">
    <property type="entry name" value="Biotin_lipoyl"/>
    <property type="match status" value="1"/>
</dbReference>
<reference evidence="9 10" key="1">
    <citation type="submission" date="2018-04" db="EMBL/GenBank/DDBJ databases">
        <title>Novel actinobacteria from marine sediment.</title>
        <authorList>
            <person name="Ng Z.Y."/>
            <person name="Tan G.Y.A."/>
        </authorList>
    </citation>
    <scope>NUCLEOTIDE SEQUENCE [LARGE SCALE GENOMIC DNA]</scope>
    <source>
        <strain evidence="9 10">TPS81</strain>
    </source>
</reference>
<comment type="caution">
    <text evidence="9">The sequence shown here is derived from an EMBL/GenBank/DDBJ whole genome shotgun (WGS) entry which is preliminary data.</text>
</comment>
<dbReference type="CDD" id="cd06850">
    <property type="entry name" value="biotinyl_domain"/>
    <property type="match status" value="1"/>
</dbReference>
<dbReference type="Proteomes" id="UP000253318">
    <property type="component" value="Unassembled WGS sequence"/>
</dbReference>
<keyword evidence="5" id="KW-0092">Biotin</keyword>
<dbReference type="InterPro" id="IPR048429">
    <property type="entry name" value="MCC_alpha_BT"/>
</dbReference>
<keyword evidence="2" id="KW-0436">Ligase</keyword>